<evidence type="ECO:0000313" key="2">
    <source>
        <dbReference type="Proteomes" id="UP000016057"/>
    </source>
</evidence>
<reference evidence="1 2" key="1">
    <citation type="journal article" date="2013" name="Genome Announc.">
        <title>Draft Genome Sequence of Catellicoccus marimammalium, a Novel Species Commonly Found in Gull Feces.</title>
        <authorList>
            <person name="Weigand M.R."/>
            <person name="Ryu H."/>
            <person name="Bozcek L."/>
            <person name="Konstantinidis K.T."/>
            <person name="Santo Domingo J.W."/>
        </authorList>
    </citation>
    <scope>NUCLEOTIDE SEQUENCE [LARGE SCALE GENOMIC DNA]</scope>
    <source>
        <strain evidence="1 2">M35/04/3</strain>
    </source>
</reference>
<name>K8ZAY3_9ENTE</name>
<organism evidence="1 2">
    <name type="scientific">Catellicoccus marimammalium M35/04/3</name>
    <dbReference type="NCBI Taxonomy" id="1234409"/>
    <lineage>
        <taxon>Bacteria</taxon>
        <taxon>Bacillati</taxon>
        <taxon>Bacillota</taxon>
        <taxon>Bacilli</taxon>
        <taxon>Lactobacillales</taxon>
        <taxon>Enterococcaceae</taxon>
        <taxon>Catellicoccus</taxon>
    </lineage>
</organism>
<dbReference type="EMBL" id="AMYT01000018">
    <property type="protein sequence ID" value="EKU27197.1"/>
    <property type="molecule type" value="Genomic_DNA"/>
</dbReference>
<protein>
    <submittedName>
        <fullName evidence="1">Uncharacterized protein</fullName>
    </submittedName>
</protein>
<dbReference type="STRING" id="1234409.C683_0854"/>
<sequence>MSTMYWQIVAVDMDKKQVTLKEVYDDRERVKAPKILQISDQPYFYQYAIKAIDYRELTENDYVLPEYQKEIPEYYRGSIMELVWTELDSFGRIQDFYFFSEGLLKTYANHEATYELDEEREIFEELFEERYNESFFSYLDTKGWPGQEVVNELEVKAHWIRVRKEEEEERKEKIRTYKKEDEDLPF</sequence>
<gene>
    <name evidence="1" type="ORF">C683_0854</name>
</gene>
<evidence type="ECO:0000313" key="1">
    <source>
        <dbReference type="EMBL" id="EKU27197.1"/>
    </source>
</evidence>
<dbReference type="Proteomes" id="UP000016057">
    <property type="component" value="Unassembled WGS sequence"/>
</dbReference>
<accession>K8ZAY3</accession>
<comment type="caution">
    <text evidence="1">The sequence shown here is derived from an EMBL/GenBank/DDBJ whole genome shotgun (WGS) entry which is preliminary data.</text>
</comment>
<proteinExistence type="predicted"/>
<dbReference type="RefSeq" id="WP_009490449.1">
    <property type="nucleotide sequence ID" value="NZ_AMYT01000018.1"/>
</dbReference>
<keyword evidence="2" id="KW-1185">Reference proteome</keyword>
<dbReference type="AlphaFoldDB" id="K8ZAY3"/>